<evidence type="ECO:0008006" key="4">
    <source>
        <dbReference type="Google" id="ProtNLM"/>
    </source>
</evidence>
<proteinExistence type="predicted"/>
<reference evidence="2 3" key="1">
    <citation type="submission" date="2014-04" db="EMBL/GenBank/DDBJ databases">
        <title>Pseudoalteromonas galatheae sp. nov., isolated from a deep-sea polychaete near Canal Concepcion, Chile.</title>
        <authorList>
            <person name="Machado H.R."/>
            <person name="Gram L."/>
            <person name="Vynne N.G."/>
        </authorList>
    </citation>
    <scope>NUCLEOTIDE SEQUENCE [LARGE SCALE GENOMIC DNA]</scope>
    <source>
        <strain evidence="2 3">KMM216</strain>
    </source>
</reference>
<dbReference type="EMBL" id="JJNZ01000081">
    <property type="protein sequence ID" value="KDC48903.1"/>
    <property type="molecule type" value="Genomic_DNA"/>
</dbReference>
<keyword evidence="1" id="KW-1133">Transmembrane helix</keyword>
<feature type="transmembrane region" description="Helical" evidence="1">
    <location>
        <begin position="7"/>
        <end position="35"/>
    </location>
</feature>
<keyword evidence="1" id="KW-0472">Membrane</keyword>
<feature type="transmembrane region" description="Helical" evidence="1">
    <location>
        <begin position="73"/>
        <end position="91"/>
    </location>
</feature>
<keyword evidence="1" id="KW-0812">Transmembrane</keyword>
<sequence>MIKFKIVSIITAVIALTLCVIFILIPEVLFMLFNIDENSSAFFIGRRAAMLFLGISVFSWFGRNAEHSESRQAICLSLSVSMFALAFLGSAEYLRGFAGIGISLAVITEATLALLYFKIWFNYKNA</sequence>
<comment type="caution">
    <text evidence="2">The sequence shown here is derived from an EMBL/GenBank/DDBJ whole genome shotgun (WGS) entry which is preliminary data.</text>
</comment>
<gene>
    <name evidence="2" type="ORF">DC53_18950</name>
</gene>
<accession>A0ABD3Y4H9</accession>
<evidence type="ECO:0000256" key="1">
    <source>
        <dbReference type="SAM" id="Phobius"/>
    </source>
</evidence>
<dbReference type="RefSeq" id="WP_033031774.1">
    <property type="nucleotide sequence ID" value="NZ_JBBMQW010000050.1"/>
</dbReference>
<organism evidence="2 3">
    <name type="scientific">Pseudoalteromonas fuliginea</name>
    <dbReference type="NCBI Taxonomy" id="1872678"/>
    <lineage>
        <taxon>Bacteria</taxon>
        <taxon>Pseudomonadati</taxon>
        <taxon>Pseudomonadota</taxon>
        <taxon>Gammaproteobacteria</taxon>
        <taxon>Alteromonadales</taxon>
        <taxon>Pseudoalteromonadaceae</taxon>
        <taxon>Pseudoalteromonas</taxon>
    </lineage>
</organism>
<protein>
    <recommendedName>
        <fullName evidence="4">DUF4345 domain-containing protein</fullName>
    </recommendedName>
</protein>
<feature type="transmembrane region" description="Helical" evidence="1">
    <location>
        <begin position="41"/>
        <end position="61"/>
    </location>
</feature>
<dbReference type="Proteomes" id="UP000027154">
    <property type="component" value="Unassembled WGS sequence"/>
</dbReference>
<feature type="transmembrane region" description="Helical" evidence="1">
    <location>
        <begin position="97"/>
        <end position="117"/>
    </location>
</feature>
<evidence type="ECO:0000313" key="2">
    <source>
        <dbReference type="EMBL" id="KDC48903.1"/>
    </source>
</evidence>
<dbReference type="AlphaFoldDB" id="A0ABD3Y4H9"/>
<evidence type="ECO:0000313" key="3">
    <source>
        <dbReference type="Proteomes" id="UP000027154"/>
    </source>
</evidence>
<name>A0ABD3Y4H9_9GAMM</name>